<dbReference type="InterPro" id="IPR050168">
    <property type="entry name" value="AAA_ATPase_domain"/>
</dbReference>
<name>A0AAJ0DMV1_9PEZI</name>
<gene>
    <name evidence="2" type="ORF">LTR09_005590</name>
</gene>
<dbReference type="Gene3D" id="3.40.50.300">
    <property type="entry name" value="P-loop containing nucleotide triphosphate hydrolases"/>
    <property type="match status" value="1"/>
</dbReference>
<dbReference type="PANTHER" id="PTHR23077:SF132">
    <property type="entry name" value="ATP-DEPENDENT ZN PROTEASE"/>
    <property type="match status" value="1"/>
</dbReference>
<dbReference type="GO" id="GO:0042254">
    <property type="term" value="P:ribosome biogenesis"/>
    <property type="evidence" value="ECO:0007669"/>
    <property type="project" value="TreeGrafter"/>
</dbReference>
<evidence type="ECO:0000259" key="1">
    <source>
        <dbReference type="Pfam" id="PF00004"/>
    </source>
</evidence>
<accession>A0AAJ0DMV1</accession>
<feature type="domain" description="ATPase AAA-type core" evidence="1">
    <location>
        <begin position="28"/>
        <end position="106"/>
    </location>
</feature>
<dbReference type="InterPro" id="IPR003959">
    <property type="entry name" value="ATPase_AAA_core"/>
</dbReference>
<dbReference type="Gene3D" id="1.10.8.60">
    <property type="match status" value="1"/>
</dbReference>
<sequence>MMHTLYQRVPQVPSLYVKTFQGGGWGPEGNINRIFEHARRNAPCYLIFEDLDSLVTDEVRSFFLNAVDGLAQNEGILMVGSTNHLDRLDPGIAKRPSRFDRKYLFPNPDMAQRIAYMQFWQRKLIDSEVAFPDEICPAVAKITKDFSFAYLQEAIMSALLAIARKKTRIVGDTSTEVPDLDQYVLWREIRKQVALLREQLDQNGSGSET</sequence>
<dbReference type="GO" id="GO:0003723">
    <property type="term" value="F:RNA binding"/>
    <property type="evidence" value="ECO:0007669"/>
    <property type="project" value="TreeGrafter"/>
</dbReference>
<evidence type="ECO:0000313" key="3">
    <source>
        <dbReference type="Proteomes" id="UP001271007"/>
    </source>
</evidence>
<evidence type="ECO:0000313" key="2">
    <source>
        <dbReference type="EMBL" id="KAK3053421.1"/>
    </source>
</evidence>
<dbReference type="Proteomes" id="UP001271007">
    <property type="component" value="Unassembled WGS sequence"/>
</dbReference>
<reference evidence="2" key="1">
    <citation type="submission" date="2023-04" db="EMBL/GenBank/DDBJ databases">
        <title>Black Yeasts Isolated from many extreme environments.</title>
        <authorList>
            <person name="Coleine C."/>
            <person name="Stajich J.E."/>
            <person name="Selbmann L."/>
        </authorList>
    </citation>
    <scope>NUCLEOTIDE SEQUENCE</scope>
    <source>
        <strain evidence="2">CCFEE 5312</strain>
    </source>
</reference>
<dbReference type="GO" id="GO:0005524">
    <property type="term" value="F:ATP binding"/>
    <property type="evidence" value="ECO:0007669"/>
    <property type="project" value="InterPro"/>
</dbReference>
<dbReference type="GO" id="GO:0016887">
    <property type="term" value="F:ATP hydrolysis activity"/>
    <property type="evidence" value="ECO:0007669"/>
    <property type="project" value="InterPro"/>
</dbReference>
<dbReference type="InterPro" id="IPR027417">
    <property type="entry name" value="P-loop_NTPase"/>
</dbReference>
<keyword evidence="3" id="KW-1185">Reference proteome</keyword>
<comment type="caution">
    <text evidence="2">The sequence shown here is derived from an EMBL/GenBank/DDBJ whole genome shotgun (WGS) entry which is preliminary data.</text>
</comment>
<dbReference type="GO" id="GO:1990275">
    <property type="term" value="F:preribosome binding"/>
    <property type="evidence" value="ECO:0007669"/>
    <property type="project" value="TreeGrafter"/>
</dbReference>
<dbReference type="AlphaFoldDB" id="A0AAJ0DMV1"/>
<dbReference type="PANTHER" id="PTHR23077">
    <property type="entry name" value="AAA-FAMILY ATPASE"/>
    <property type="match status" value="1"/>
</dbReference>
<organism evidence="2 3">
    <name type="scientific">Extremus antarcticus</name>
    <dbReference type="NCBI Taxonomy" id="702011"/>
    <lineage>
        <taxon>Eukaryota</taxon>
        <taxon>Fungi</taxon>
        <taxon>Dikarya</taxon>
        <taxon>Ascomycota</taxon>
        <taxon>Pezizomycotina</taxon>
        <taxon>Dothideomycetes</taxon>
        <taxon>Dothideomycetidae</taxon>
        <taxon>Mycosphaerellales</taxon>
        <taxon>Extremaceae</taxon>
        <taxon>Extremus</taxon>
    </lineage>
</organism>
<proteinExistence type="predicted"/>
<dbReference type="Pfam" id="PF00004">
    <property type="entry name" value="AAA"/>
    <property type="match status" value="1"/>
</dbReference>
<dbReference type="CDD" id="cd19481">
    <property type="entry name" value="RecA-like_protease"/>
    <property type="match status" value="1"/>
</dbReference>
<protein>
    <recommendedName>
        <fullName evidence="1">ATPase AAA-type core domain-containing protein</fullName>
    </recommendedName>
</protein>
<dbReference type="EMBL" id="JAWDJX010000016">
    <property type="protein sequence ID" value="KAK3053421.1"/>
    <property type="molecule type" value="Genomic_DNA"/>
</dbReference>
<dbReference type="GO" id="GO:0005634">
    <property type="term" value="C:nucleus"/>
    <property type="evidence" value="ECO:0007669"/>
    <property type="project" value="TreeGrafter"/>
</dbReference>
<dbReference type="SUPFAM" id="SSF52540">
    <property type="entry name" value="P-loop containing nucleoside triphosphate hydrolases"/>
    <property type="match status" value="1"/>
</dbReference>